<dbReference type="InterPro" id="IPR018702">
    <property type="entry name" value="DUF2207"/>
</dbReference>
<accession>A0AAU8C730</accession>
<keyword evidence="6" id="KW-0614">Plasmid</keyword>
<proteinExistence type="predicted"/>
<feature type="compositionally biased region" description="Gly residues" evidence="1">
    <location>
        <begin position="619"/>
        <end position="630"/>
    </location>
</feature>
<evidence type="ECO:0000313" key="6">
    <source>
        <dbReference type="EMBL" id="XCF11905.1"/>
    </source>
</evidence>
<evidence type="ECO:0000256" key="1">
    <source>
        <dbReference type="SAM" id="MobiDB-lite"/>
    </source>
</evidence>
<keyword evidence="2" id="KW-0472">Membrane</keyword>
<evidence type="ECO:0000256" key="3">
    <source>
        <dbReference type="SAM" id="SignalP"/>
    </source>
</evidence>
<dbReference type="EMBL" id="CP159194">
    <property type="protein sequence ID" value="XCF11905.1"/>
    <property type="molecule type" value="Genomic_DNA"/>
</dbReference>
<feature type="transmembrane region" description="Helical" evidence="2">
    <location>
        <begin position="388"/>
        <end position="408"/>
    </location>
</feature>
<dbReference type="RefSeq" id="WP_353628512.1">
    <property type="nucleotide sequence ID" value="NZ_CP159194.1"/>
</dbReference>
<evidence type="ECO:0000259" key="5">
    <source>
        <dbReference type="Pfam" id="PF20990"/>
    </source>
</evidence>
<dbReference type="InterPro" id="IPR048389">
    <property type="entry name" value="YciQ-like_C"/>
</dbReference>
<protein>
    <submittedName>
        <fullName evidence="6">DUF2207 domain-containing protein</fullName>
    </submittedName>
</protein>
<sequence length="630" mass="68661">MTKHIARVLAAVLLSIWAYGAQAGDVIRSFNADILVREDGVLDVTETIKVNADGTDIQHGIYRDFPQYVTTPDGTRYKVSFEILSVTRSGEDEPWEATDTDLGTKIRIGDQFQLVSTGNHTYQIRYLTDRQIIFGDASDRLRWNVTGDEWSFPILSASAHVILSSGAQPFEPIAVIGSRGSKLADAVATVSGRGATFETTHALDPFEGLTIMVQLPKGAVAPPTTAQLSDWWWRDNLGWVVLIYGFAAVFAYMVFTWLWFGRDPKAGTIVPRWDLPMGISPALMSYIFDGTLRDEGKTALTATVLDLAVKGYVVLDGLDHLVTIRRTDLPISDGLPAGHIAILDMLHAHEGEMSLASLHEDDIEAVLLNFKVGVEAENDGRFYRQNKILFYLGIIISGAAAFAWLVVIDLNETAMKLVFFSGLAPLFLNAGIWKLLKSRRNPYSWMKRLLNFMGLAILAGMWVFGALLFCAMLYEDTGMNIAFQALLVVWGGVTFNQIFLVLIGSTTRAGAKIRDHITGLRLYLTVGEMDRMNIRDAPELSPAHFETLLPSAIALGIEKPWRAAFKAHLISGQSLTGPSYAPSWFVGDDDDAISGLSRFAESVAASLHSGADDSNSSAGSGGGGGGGGGW</sequence>
<dbReference type="Pfam" id="PF20990">
    <property type="entry name" value="DUF2207_C"/>
    <property type="match status" value="1"/>
</dbReference>
<dbReference type="AlphaFoldDB" id="A0AAU8C730"/>
<feature type="transmembrane region" description="Helical" evidence="2">
    <location>
        <begin position="414"/>
        <end position="436"/>
    </location>
</feature>
<feature type="transmembrane region" description="Helical" evidence="2">
    <location>
        <begin position="448"/>
        <end position="474"/>
    </location>
</feature>
<keyword evidence="2" id="KW-0812">Transmembrane</keyword>
<feature type="signal peptide" evidence="3">
    <location>
        <begin position="1"/>
        <end position="23"/>
    </location>
</feature>
<reference evidence="6" key="1">
    <citation type="journal article" date="2020" name="Int. J. Syst. Evol. Microbiol.">
        <title>Notification of changes in taxonomic opinion previously published outside the IJSEM.</title>
        <authorList>
            <person name="Oren A."/>
            <person name="Garrity G."/>
        </authorList>
    </citation>
    <scope>NUCLEOTIDE SEQUENCE</scope>
    <source>
        <strain evidence="6">TCYB15</strain>
    </source>
</reference>
<feature type="domain" description="Predicted membrane protein YciQ-like C-terminal" evidence="5">
    <location>
        <begin position="274"/>
        <end position="565"/>
    </location>
</feature>
<feature type="chain" id="PRO_5043975355" evidence="3">
    <location>
        <begin position="24"/>
        <end position="630"/>
    </location>
</feature>
<feature type="domain" description="DUF2207" evidence="4">
    <location>
        <begin position="27"/>
        <end position="167"/>
    </location>
</feature>
<name>A0AAU8C730_9RHOB</name>
<geneLocation type="plasmid" evidence="6">
    <name>pZYJ01</name>
</geneLocation>
<keyword evidence="3" id="KW-0732">Signal</keyword>
<keyword evidence="2" id="KW-1133">Transmembrane helix</keyword>
<evidence type="ECO:0000256" key="2">
    <source>
        <dbReference type="SAM" id="Phobius"/>
    </source>
</evidence>
<dbReference type="Pfam" id="PF09972">
    <property type="entry name" value="DUF2207"/>
    <property type="match status" value="1"/>
</dbReference>
<evidence type="ECO:0000259" key="4">
    <source>
        <dbReference type="Pfam" id="PF09972"/>
    </source>
</evidence>
<gene>
    <name evidence="6" type="ORF">ABM428_14800</name>
</gene>
<feature type="transmembrane region" description="Helical" evidence="2">
    <location>
        <begin position="237"/>
        <end position="260"/>
    </location>
</feature>
<dbReference type="KEGG" id="suly:ABM428_14800"/>
<feature type="transmembrane region" description="Helical" evidence="2">
    <location>
        <begin position="480"/>
        <end position="504"/>
    </location>
</feature>
<feature type="region of interest" description="Disordered" evidence="1">
    <location>
        <begin position="609"/>
        <end position="630"/>
    </location>
</feature>
<reference evidence="6" key="2">
    <citation type="submission" date="2024-06" db="EMBL/GenBank/DDBJ databases">
        <authorList>
            <person name="Deng Y."/>
        </authorList>
    </citation>
    <scope>NUCLEOTIDE SEQUENCE</scope>
    <source>
        <strain evidence="6">TCYB15</strain>
        <plasmid evidence="6">pZYJ01</plasmid>
    </source>
</reference>
<organism evidence="6">
    <name type="scientific">Sulfitobacter sp. TCYB15</name>
    <dbReference type="NCBI Taxonomy" id="3229275"/>
    <lineage>
        <taxon>Bacteria</taxon>
        <taxon>Pseudomonadati</taxon>
        <taxon>Pseudomonadota</taxon>
        <taxon>Alphaproteobacteria</taxon>
        <taxon>Rhodobacterales</taxon>
        <taxon>Roseobacteraceae</taxon>
        <taxon>Sulfitobacter</taxon>
    </lineage>
</organism>